<sequence length="727" mass="82847">MSCCALPQLPHLPRPHLSRPHFRRFWPKSWTCGCGTPSISDAGTVALPELYSDLKRDEIRLLTFKSLHKSDPVELQMQTVTVGTHSYQALSYVWGDPDVVQAIQVNDCTINVTTNLYAALEAMRRHFRRLKSRSNETCFWIDAVCVDQENSREKNQQVQLMGEIYSKAFNVLAWLGPADDDSNTAMRFFERWGYLLSHNEELQTTLQGGNFQQDVSDHLSKSILRDADRRGREKFLGLNRLNAVGRFSNRSYWGRLWTLQEQVLARRGTIMCGKHTISASTMLSVGVVLYHIGTKYHFPEAHVVAIIASLFPSLRLRLSCIRGSVTAYDLELAALDYCFGRLGLTLEYHKNDNPFLHLILEHSRDAKSADPRDKIYGLLGLVSNEERPIEPDYDLDVSEVYTRYWTAELKKADGFKILGMVATRVDEELLANLPSWVPDFRGKLQEYVEHPIQSKHAESGFVPTLSWSRDGRELTLQGYLFDQIEGVYDFYVHTEASEQIWKCVEFIFTSYLADPSSLQQADCPWTVALFHAYMIGKRNDDIDPQIILKDEGLRDEVLLYFGVLTEWAINADIDQDTALSFLMPPGAEYSKDLLQSLSVEDQPEVLCKELLRQVAMALGMDPELVDTFPPTRALHEADCELFTKSASNWQNRHRLVLSKHGYIGSTDVDVAADDEICLVPGCPRALILRPKDDDEADNRFELVGRANFPFMTLEMEEITDFDDICLV</sequence>
<evidence type="ECO:0000313" key="2">
    <source>
        <dbReference type="EMBL" id="KAK5991276.1"/>
    </source>
</evidence>
<keyword evidence="3" id="KW-1185">Reference proteome</keyword>
<evidence type="ECO:0000259" key="1">
    <source>
        <dbReference type="Pfam" id="PF06985"/>
    </source>
</evidence>
<organism evidence="2 3">
    <name type="scientific">Cladobotryum mycophilum</name>
    <dbReference type="NCBI Taxonomy" id="491253"/>
    <lineage>
        <taxon>Eukaryota</taxon>
        <taxon>Fungi</taxon>
        <taxon>Dikarya</taxon>
        <taxon>Ascomycota</taxon>
        <taxon>Pezizomycotina</taxon>
        <taxon>Sordariomycetes</taxon>
        <taxon>Hypocreomycetidae</taxon>
        <taxon>Hypocreales</taxon>
        <taxon>Hypocreaceae</taxon>
        <taxon>Cladobotryum</taxon>
    </lineage>
</organism>
<dbReference type="Pfam" id="PF06985">
    <property type="entry name" value="HET"/>
    <property type="match status" value="1"/>
</dbReference>
<gene>
    <name evidence="2" type="ORF">PT974_09556</name>
</gene>
<evidence type="ECO:0000313" key="3">
    <source>
        <dbReference type="Proteomes" id="UP001338125"/>
    </source>
</evidence>
<proteinExistence type="predicted"/>
<name>A0ABR0SHG0_9HYPO</name>
<dbReference type="Proteomes" id="UP001338125">
    <property type="component" value="Unassembled WGS sequence"/>
</dbReference>
<comment type="caution">
    <text evidence="2">The sequence shown here is derived from an EMBL/GenBank/DDBJ whole genome shotgun (WGS) entry which is preliminary data.</text>
</comment>
<protein>
    <submittedName>
        <fullName evidence="2">Heterokaryon incompatibility 6-like protein</fullName>
    </submittedName>
</protein>
<feature type="domain" description="Heterokaryon incompatibility" evidence="1">
    <location>
        <begin position="87"/>
        <end position="261"/>
    </location>
</feature>
<reference evidence="2 3" key="1">
    <citation type="submission" date="2024-01" db="EMBL/GenBank/DDBJ databases">
        <title>Complete genome of Cladobotryum mycophilum ATHUM6906.</title>
        <authorList>
            <person name="Christinaki A.C."/>
            <person name="Myridakis A.I."/>
            <person name="Kouvelis V.N."/>
        </authorList>
    </citation>
    <scope>NUCLEOTIDE SEQUENCE [LARGE SCALE GENOMIC DNA]</scope>
    <source>
        <strain evidence="2 3">ATHUM6906</strain>
    </source>
</reference>
<dbReference type="EMBL" id="JAVFKD010000014">
    <property type="protein sequence ID" value="KAK5991276.1"/>
    <property type="molecule type" value="Genomic_DNA"/>
</dbReference>
<dbReference type="PANTHER" id="PTHR24148:SF64">
    <property type="entry name" value="HETEROKARYON INCOMPATIBILITY DOMAIN-CONTAINING PROTEIN"/>
    <property type="match status" value="1"/>
</dbReference>
<dbReference type="InterPro" id="IPR010730">
    <property type="entry name" value="HET"/>
</dbReference>
<dbReference type="PANTHER" id="PTHR24148">
    <property type="entry name" value="ANKYRIN REPEAT DOMAIN-CONTAINING PROTEIN 39 HOMOLOG-RELATED"/>
    <property type="match status" value="1"/>
</dbReference>
<dbReference type="InterPro" id="IPR052895">
    <property type="entry name" value="HetReg/Transcr_Mod"/>
</dbReference>
<accession>A0ABR0SHG0</accession>